<name>A0A1A9ZPL2_GLOPL</name>
<proteinExistence type="predicted"/>
<sequence>MFKAVTQKSSQLFKKYQKRLSLGEMTLMMTIIHASQHDNDVDDDAYRVADDNGDDDYDNDDDDAYDDDGDTDAHNIRFRDEVVVDDDDDDDDGAYADADADFHLPPQGEKHMLFYLVHLEICIRGLWDRQAEVCQSIALYCCQQIFLLIDVESGSSLLTPKGVPPETSVTAHSAFI</sequence>
<evidence type="ECO:0000313" key="2">
    <source>
        <dbReference type="EnsemblMetazoa" id="GPAI021072-PA"/>
    </source>
</evidence>
<feature type="compositionally biased region" description="Basic and acidic residues" evidence="1">
    <location>
        <begin position="71"/>
        <end position="80"/>
    </location>
</feature>
<protein>
    <submittedName>
        <fullName evidence="2">Uncharacterized protein</fullName>
    </submittedName>
</protein>
<accession>A0A1A9ZPL2</accession>
<dbReference type="AlphaFoldDB" id="A0A1A9ZPL2"/>
<evidence type="ECO:0000256" key="1">
    <source>
        <dbReference type="SAM" id="MobiDB-lite"/>
    </source>
</evidence>
<keyword evidence="3" id="KW-1185">Reference proteome</keyword>
<feature type="region of interest" description="Disordered" evidence="1">
    <location>
        <begin position="42"/>
        <end position="80"/>
    </location>
</feature>
<dbReference type="EnsemblMetazoa" id="GPAI021072-RA">
    <property type="protein sequence ID" value="GPAI021072-PA"/>
    <property type="gene ID" value="GPAI021072"/>
</dbReference>
<reference evidence="3" key="1">
    <citation type="submission" date="2014-03" db="EMBL/GenBank/DDBJ databases">
        <authorList>
            <person name="Aksoy S."/>
            <person name="Warren W."/>
            <person name="Wilson R.K."/>
        </authorList>
    </citation>
    <scope>NUCLEOTIDE SEQUENCE [LARGE SCALE GENOMIC DNA]</scope>
    <source>
        <strain evidence="3">IAEA</strain>
    </source>
</reference>
<dbReference type="Proteomes" id="UP000092445">
    <property type="component" value="Unassembled WGS sequence"/>
</dbReference>
<evidence type="ECO:0000313" key="3">
    <source>
        <dbReference type="Proteomes" id="UP000092445"/>
    </source>
</evidence>
<dbReference type="VEuPathDB" id="VectorBase:GPAI021072"/>
<organism evidence="2 3">
    <name type="scientific">Glossina pallidipes</name>
    <name type="common">Tsetse fly</name>
    <dbReference type="NCBI Taxonomy" id="7398"/>
    <lineage>
        <taxon>Eukaryota</taxon>
        <taxon>Metazoa</taxon>
        <taxon>Ecdysozoa</taxon>
        <taxon>Arthropoda</taxon>
        <taxon>Hexapoda</taxon>
        <taxon>Insecta</taxon>
        <taxon>Pterygota</taxon>
        <taxon>Neoptera</taxon>
        <taxon>Endopterygota</taxon>
        <taxon>Diptera</taxon>
        <taxon>Brachycera</taxon>
        <taxon>Muscomorpha</taxon>
        <taxon>Hippoboscoidea</taxon>
        <taxon>Glossinidae</taxon>
        <taxon>Glossina</taxon>
    </lineage>
</organism>
<feature type="compositionally biased region" description="Acidic residues" evidence="1">
    <location>
        <begin position="51"/>
        <end position="70"/>
    </location>
</feature>
<reference evidence="2" key="2">
    <citation type="submission" date="2020-05" db="UniProtKB">
        <authorList>
            <consortium name="EnsemblMetazoa"/>
        </authorList>
    </citation>
    <scope>IDENTIFICATION</scope>
    <source>
        <strain evidence="2">IAEA</strain>
    </source>
</reference>